<dbReference type="Proteomes" id="UP000253529">
    <property type="component" value="Unassembled WGS sequence"/>
</dbReference>
<dbReference type="PANTHER" id="PTHR16263">
    <property type="entry name" value="TETRATRICOPEPTIDE REPEAT PROTEIN 38"/>
    <property type="match status" value="1"/>
</dbReference>
<keyword evidence="6" id="KW-1185">Reference proteome</keyword>
<keyword evidence="4" id="KW-0802">TPR repeat</keyword>
<dbReference type="InterPro" id="IPR011990">
    <property type="entry name" value="TPR-like_helical_dom_sf"/>
</dbReference>
<protein>
    <recommendedName>
        <fullName evidence="2">Tetratricopeptide repeat protein 38</fullName>
    </recommendedName>
</protein>
<comment type="similarity">
    <text evidence="1">Belongs to the TTC38 family.</text>
</comment>
<comment type="caution">
    <text evidence="5">The sequence shown here is derived from an EMBL/GenBank/DDBJ whole genome shotgun (WGS) entry which is preliminary data.</text>
</comment>
<evidence type="ECO:0000256" key="1">
    <source>
        <dbReference type="ARBA" id="ARBA00005857"/>
    </source>
</evidence>
<dbReference type="PANTHER" id="PTHR16263:SF4">
    <property type="entry name" value="TETRATRICOPEPTIDE REPEAT PROTEIN 38"/>
    <property type="match status" value="1"/>
</dbReference>
<organism evidence="5 6">
    <name type="scientific">Roseiarcus fermentans</name>
    <dbReference type="NCBI Taxonomy" id="1473586"/>
    <lineage>
        <taxon>Bacteria</taxon>
        <taxon>Pseudomonadati</taxon>
        <taxon>Pseudomonadota</taxon>
        <taxon>Alphaproteobacteria</taxon>
        <taxon>Hyphomicrobiales</taxon>
        <taxon>Roseiarcaceae</taxon>
        <taxon>Roseiarcus</taxon>
    </lineage>
</organism>
<evidence type="ECO:0000313" key="5">
    <source>
        <dbReference type="EMBL" id="RBP17317.1"/>
    </source>
</evidence>
<evidence type="ECO:0000256" key="4">
    <source>
        <dbReference type="ARBA" id="ARBA00022803"/>
    </source>
</evidence>
<dbReference type="RefSeq" id="WP_113887934.1">
    <property type="nucleotide sequence ID" value="NZ_QNRK01000003.1"/>
</dbReference>
<evidence type="ECO:0000256" key="2">
    <source>
        <dbReference type="ARBA" id="ARBA00019992"/>
    </source>
</evidence>
<dbReference type="AlphaFoldDB" id="A0A366FRY4"/>
<evidence type="ECO:0000256" key="3">
    <source>
        <dbReference type="ARBA" id="ARBA00022737"/>
    </source>
</evidence>
<proteinExistence type="inferred from homology"/>
<gene>
    <name evidence="5" type="ORF">DFR50_103204</name>
</gene>
<dbReference type="CDD" id="cd05804">
    <property type="entry name" value="StaR_like"/>
    <property type="match status" value="1"/>
</dbReference>
<dbReference type="OrthoDB" id="9815900at2"/>
<sequence>MAKDQLGLSLTGSADAAAAYDRAVADYWGVTGDPVGHLKQALAAEPDFGLGATAIAGLFLIGGFRGDHPEVVAAIDAARRALAAASPRERLHLAAVEAWAEGRSIDATLAWEAILVDWPTDALALRLAQDGYFFLGQSAAIRDSIARVRPAWDAGHPLASFVLGAYAFGLEETGDLGRAEAAAREALARNPKDAWATHALAHVFETACRTEEGIAFLEATHDAWGPAHFMAGHNGWHLALYLIEQGRADRVLANYDRFVAPRLADDLTLDRCDAAALLWRLELEGVDVGDRWAPVARAWRGHVDDHVLAFNDLHAALAAARSPDPEDATRLRRSLDDYVGAGRGHNHTVTAEVGRRLVEGMLRYGEGRDAEAIEAILPARYDAHRIGGSHAQRDIVALTLIAAAERSGRWRLARALLAERLALRPTAGVRERYERAAARAG</sequence>
<dbReference type="SUPFAM" id="SSF48452">
    <property type="entry name" value="TPR-like"/>
    <property type="match status" value="1"/>
</dbReference>
<name>A0A366FRY4_9HYPH</name>
<accession>A0A366FRY4</accession>
<dbReference type="InterPro" id="IPR033891">
    <property type="entry name" value="TTC38"/>
</dbReference>
<dbReference type="EMBL" id="QNRK01000003">
    <property type="protein sequence ID" value="RBP17317.1"/>
    <property type="molecule type" value="Genomic_DNA"/>
</dbReference>
<reference evidence="5 6" key="1">
    <citation type="submission" date="2018-06" db="EMBL/GenBank/DDBJ databases">
        <title>Genomic Encyclopedia of Type Strains, Phase IV (KMG-IV): sequencing the most valuable type-strain genomes for metagenomic binning, comparative biology and taxonomic classification.</title>
        <authorList>
            <person name="Goeker M."/>
        </authorList>
    </citation>
    <scope>NUCLEOTIDE SEQUENCE [LARGE SCALE GENOMIC DNA]</scope>
    <source>
        <strain evidence="5 6">DSM 24875</strain>
    </source>
</reference>
<dbReference type="Gene3D" id="1.25.40.10">
    <property type="entry name" value="Tetratricopeptide repeat domain"/>
    <property type="match status" value="1"/>
</dbReference>
<evidence type="ECO:0000313" key="6">
    <source>
        <dbReference type="Proteomes" id="UP000253529"/>
    </source>
</evidence>
<keyword evidence="3" id="KW-0677">Repeat</keyword>